<keyword evidence="4" id="KW-1185">Reference proteome</keyword>
<keyword evidence="2" id="KW-0472">Membrane</keyword>
<name>A0A3M7P8N4_BRAPC</name>
<feature type="transmembrane region" description="Helical" evidence="2">
    <location>
        <begin position="40"/>
        <end position="58"/>
    </location>
</feature>
<gene>
    <name evidence="3" type="ORF">BpHYR1_023594</name>
</gene>
<proteinExistence type="predicted"/>
<reference evidence="3 4" key="1">
    <citation type="journal article" date="2018" name="Sci. Rep.">
        <title>Genomic signatures of local adaptation to the degree of environmental predictability in rotifers.</title>
        <authorList>
            <person name="Franch-Gras L."/>
            <person name="Hahn C."/>
            <person name="Garcia-Roger E.M."/>
            <person name="Carmona M.J."/>
            <person name="Serra M."/>
            <person name="Gomez A."/>
        </authorList>
    </citation>
    <scope>NUCLEOTIDE SEQUENCE [LARGE SCALE GENOMIC DNA]</scope>
    <source>
        <strain evidence="3">HYR1</strain>
    </source>
</reference>
<dbReference type="Proteomes" id="UP000276133">
    <property type="component" value="Unassembled WGS sequence"/>
</dbReference>
<keyword evidence="2" id="KW-1133">Transmembrane helix</keyword>
<feature type="region of interest" description="Disordered" evidence="1">
    <location>
        <begin position="1"/>
        <end position="29"/>
    </location>
</feature>
<evidence type="ECO:0000256" key="1">
    <source>
        <dbReference type="SAM" id="MobiDB-lite"/>
    </source>
</evidence>
<dbReference type="EMBL" id="REGN01012421">
    <property type="protein sequence ID" value="RMZ95455.1"/>
    <property type="molecule type" value="Genomic_DNA"/>
</dbReference>
<accession>A0A3M7P8N4</accession>
<evidence type="ECO:0000256" key="2">
    <source>
        <dbReference type="SAM" id="Phobius"/>
    </source>
</evidence>
<evidence type="ECO:0000313" key="3">
    <source>
        <dbReference type="EMBL" id="RMZ95455.1"/>
    </source>
</evidence>
<evidence type="ECO:0000313" key="4">
    <source>
        <dbReference type="Proteomes" id="UP000276133"/>
    </source>
</evidence>
<keyword evidence="2" id="KW-0812">Transmembrane</keyword>
<comment type="caution">
    <text evidence="3">The sequence shown here is derived from an EMBL/GenBank/DDBJ whole genome shotgun (WGS) entry which is preliminary data.</text>
</comment>
<organism evidence="3 4">
    <name type="scientific">Brachionus plicatilis</name>
    <name type="common">Marine rotifer</name>
    <name type="synonym">Brachionus muelleri</name>
    <dbReference type="NCBI Taxonomy" id="10195"/>
    <lineage>
        <taxon>Eukaryota</taxon>
        <taxon>Metazoa</taxon>
        <taxon>Spiralia</taxon>
        <taxon>Gnathifera</taxon>
        <taxon>Rotifera</taxon>
        <taxon>Eurotatoria</taxon>
        <taxon>Monogononta</taxon>
        <taxon>Pseudotrocha</taxon>
        <taxon>Ploima</taxon>
        <taxon>Brachionidae</taxon>
        <taxon>Brachionus</taxon>
    </lineage>
</organism>
<dbReference type="AlphaFoldDB" id="A0A3M7P8N4"/>
<sequence>MNEEKNMSVNIDLPENKEEQKDKEQKEVNGKSKWKKTMITILKVAVMAIIGFFFGFILEK</sequence>
<protein>
    <submittedName>
        <fullName evidence="3">Uncharacterized protein</fullName>
    </submittedName>
</protein>
<feature type="non-terminal residue" evidence="3">
    <location>
        <position position="60"/>
    </location>
</feature>
<feature type="compositionally biased region" description="Basic and acidic residues" evidence="1">
    <location>
        <begin position="14"/>
        <end position="29"/>
    </location>
</feature>